<sequence length="245" mass="27281">MSLDKNILERPANQLLAALPTSDYERLVPHLKLVSLSNRQVLHEAGEPIAQVYFPNKAVVSIITTMEDGSTVEAGLVSNEGMVGIPVILGDNITTTTALVQIPDSAMQMDADILRSEFNRGTALQSLLLRYVQGTYTQIAQGSACNRLHKLEARLARWLLTVSDRLESEEFPLTQEFISQMLGVRRAGVTEAANILSQAGMITYHRGQINILNREALEKTSCECYQIIEDEYVRLLGNKPNKRRK</sequence>
<dbReference type="InterPro" id="IPR036388">
    <property type="entry name" value="WH-like_DNA-bd_sf"/>
</dbReference>
<evidence type="ECO:0000313" key="6">
    <source>
        <dbReference type="Proteomes" id="UP000604661"/>
    </source>
</evidence>
<dbReference type="PANTHER" id="PTHR24567">
    <property type="entry name" value="CRP FAMILY TRANSCRIPTIONAL REGULATORY PROTEIN"/>
    <property type="match status" value="1"/>
</dbReference>
<evidence type="ECO:0000256" key="1">
    <source>
        <dbReference type="ARBA" id="ARBA00023015"/>
    </source>
</evidence>
<dbReference type="SUPFAM" id="SSF46785">
    <property type="entry name" value="Winged helix' DNA-binding domain"/>
    <property type="match status" value="1"/>
</dbReference>
<dbReference type="CDD" id="cd00038">
    <property type="entry name" value="CAP_ED"/>
    <property type="match status" value="1"/>
</dbReference>
<evidence type="ECO:0000259" key="4">
    <source>
        <dbReference type="SMART" id="SM00100"/>
    </source>
</evidence>
<comment type="caution">
    <text evidence="5">The sequence shown here is derived from an EMBL/GenBank/DDBJ whole genome shotgun (WGS) entry which is preliminary data.</text>
</comment>
<dbReference type="InterPro" id="IPR000595">
    <property type="entry name" value="cNMP-bd_dom"/>
</dbReference>
<keyword evidence="6" id="KW-1185">Reference proteome</keyword>
<dbReference type="SUPFAM" id="SSF51206">
    <property type="entry name" value="cAMP-binding domain-like"/>
    <property type="match status" value="1"/>
</dbReference>
<evidence type="ECO:0000256" key="2">
    <source>
        <dbReference type="ARBA" id="ARBA00023125"/>
    </source>
</evidence>
<dbReference type="Gene3D" id="2.60.120.10">
    <property type="entry name" value="Jelly Rolls"/>
    <property type="match status" value="1"/>
</dbReference>
<dbReference type="InterPro" id="IPR018490">
    <property type="entry name" value="cNMP-bd_dom_sf"/>
</dbReference>
<feature type="domain" description="Cyclic nucleotide-binding" evidence="4">
    <location>
        <begin position="15"/>
        <end position="143"/>
    </location>
</feature>
<name>A0ABR8EVX8_NOSLI</name>
<evidence type="ECO:0000313" key="5">
    <source>
        <dbReference type="EMBL" id="MBD2561722.1"/>
    </source>
</evidence>
<dbReference type="Pfam" id="PF13545">
    <property type="entry name" value="HTH_Crp_2"/>
    <property type="match status" value="1"/>
</dbReference>
<protein>
    <submittedName>
        <fullName evidence="5">Crp/Fnr family transcriptional regulator</fullName>
    </submittedName>
</protein>
<gene>
    <name evidence="5" type="ORF">H6G95_14085</name>
</gene>
<keyword evidence="2" id="KW-0238">DNA-binding</keyword>
<dbReference type="InterPro" id="IPR014710">
    <property type="entry name" value="RmlC-like_jellyroll"/>
</dbReference>
<reference evidence="5 6" key="1">
    <citation type="journal article" date="2020" name="ISME J.">
        <title>Comparative genomics reveals insights into cyanobacterial evolution and habitat adaptation.</title>
        <authorList>
            <person name="Chen M.Y."/>
            <person name="Teng W.K."/>
            <person name="Zhao L."/>
            <person name="Hu C.X."/>
            <person name="Zhou Y.K."/>
            <person name="Han B.P."/>
            <person name="Song L.R."/>
            <person name="Shu W.S."/>
        </authorList>
    </citation>
    <scope>NUCLEOTIDE SEQUENCE [LARGE SCALE GENOMIC DNA]</scope>
    <source>
        <strain evidence="5 6">FACHB-391</strain>
    </source>
</reference>
<evidence type="ECO:0000256" key="3">
    <source>
        <dbReference type="ARBA" id="ARBA00023163"/>
    </source>
</evidence>
<dbReference type="RefSeq" id="WP_190894081.1">
    <property type="nucleotide sequence ID" value="NZ_JACJTE010000012.1"/>
</dbReference>
<dbReference type="SMART" id="SM00100">
    <property type="entry name" value="cNMP"/>
    <property type="match status" value="1"/>
</dbReference>
<dbReference type="InterPro" id="IPR050397">
    <property type="entry name" value="Env_Response_Regulators"/>
</dbReference>
<proteinExistence type="predicted"/>
<dbReference type="InterPro" id="IPR012318">
    <property type="entry name" value="HTH_CRP"/>
</dbReference>
<dbReference type="Gene3D" id="1.10.10.10">
    <property type="entry name" value="Winged helix-like DNA-binding domain superfamily/Winged helix DNA-binding domain"/>
    <property type="match status" value="1"/>
</dbReference>
<dbReference type="PANTHER" id="PTHR24567:SF74">
    <property type="entry name" value="HTH-TYPE TRANSCRIPTIONAL REGULATOR ARCR"/>
    <property type="match status" value="1"/>
</dbReference>
<keyword evidence="3" id="KW-0804">Transcription</keyword>
<dbReference type="EMBL" id="JACJTE010000012">
    <property type="protein sequence ID" value="MBD2561722.1"/>
    <property type="molecule type" value="Genomic_DNA"/>
</dbReference>
<accession>A0ABR8EVX8</accession>
<dbReference type="Proteomes" id="UP000604661">
    <property type="component" value="Unassembled WGS sequence"/>
</dbReference>
<dbReference type="InterPro" id="IPR036390">
    <property type="entry name" value="WH_DNA-bd_sf"/>
</dbReference>
<organism evidence="5 6">
    <name type="scientific">Nostoc linckia FACHB-391</name>
    <dbReference type="NCBI Taxonomy" id="2692906"/>
    <lineage>
        <taxon>Bacteria</taxon>
        <taxon>Bacillati</taxon>
        <taxon>Cyanobacteriota</taxon>
        <taxon>Cyanophyceae</taxon>
        <taxon>Nostocales</taxon>
        <taxon>Nostocaceae</taxon>
        <taxon>Nostoc</taxon>
    </lineage>
</organism>
<keyword evidence="1" id="KW-0805">Transcription regulation</keyword>